<name>A0ABQ5E8V2_9ASTR</name>
<sequence>MLWGIVTRSNVDYAEMLWEEFVQAIQIFFAYQAKKSTHHVIPYCNLKFIPKGKKDEVFGKTIPKELITEAIQQSPYYQQYLEMVARKTTAKEGGQKKTATKVDKPKKPIPVIKPAPAEQVKRSDCLVDELEEEPQPAPEPQIDDDEYNLQRGITQRLPVVEGKGKGIAIDEQDDTSANVVRDTPSPADVETGADSDKSTSVADTEILDVDEERGEDVSRTVALEEGTKELDEGQAGSDPGTSPESRPLLEEDQARPNPGLSHVVLAGPDLEPMHKDFMATIYPQVHKSLKYITEEHVHMENPPSSSGTLSSMKNLDDEFTFGDQILNDKSLEEEPRKRNDQTTQALSSRVFTLDNDDLYSKIDKYVNETIKEAVQNALQDPVPLYEALEASMDRDNREEFNEEMKRHDSDASGLKQPFVQESLAWKTSDTRKAPFGSSNQKSTSSPEQPVDDIPIPDDMHLSNSEDTSAAHLPKIKTRPD</sequence>
<comment type="caution">
    <text evidence="2">The sequence shown here is derived from an EMBL/GenBank/DDBJ whole genome shotgun (WGS) entry which is preliminary data.</text>
</comment>
<proteinExistence type="predicted"/>
<gene>
    <name evidence="2" type="ORF">Tco_0956015</name>
</gene>
<accession>A0ABQ5E8V2</accession>
<evidence type="ECO:0000256" key="1">
    <source>
        <dbReference type="SAM" id="MobiDB-lite"/>
    </source>
</evidence>
<feature type="region of interest" description="Disordered" evidence="1">
    <location>
        <begin position="91"/>
        <end position="120"/>
    </location>
</feature>
<reference evidence="2" key="2">
    <citation type="submission" date="2022-01" db="EMBL/GenBank/DDBJ databases">
        <authorList>
            <person name="Yamashiro T."/>
            <person name="Shiraishi A."/>
            <person name="Satake H."/>
            <person name="Nakayama K."/>
        </authorList>
    </citation>
    <scope>NUCLEOTIDE SEQUENCE</scope>
</reference>
<dbReference type="EMBL" id="BQNB010016055">
    <property type="protein sequence ID" value="GJT47300.1"/>
    <property type="molecule type" value="Genomic_DNA"/>
</dbReference>
<protein>
    <recommendedName>
        <fullName evidence="4">Histone deacetylase 14</fullName>
    </recommendedName>
</protein>
<feature type="compositionally biased region" description="Basic and acidic residues" evidence="1">
    <location>
        <begin position="394"/>
        <end position="410"/>
    </location>
</feature>
<keyword evidence="3" id="KW-1185">Reference proteome</keyword>
<feature type="region of interest" description="Disordered" evidence="1">
    <location>
        <begin position="394"/>
        <end position="480"/>
    </location>
</feature>
<evidence type="ECO:0000313" key="3">
    <source>
        <dbReference type="Proteomes" id="UP001151760"/>
    </source>
</evidence>
<feature type="compositionally biased region" description="Acidic residues" evidence="1">
    <location>
        <begin position="205"/>
        <end position="214"/>
    </location>
</feature>
<evidence type="ECO:0000313" key="2">
    <source>
        <dbReference type="EMBL" id="GJT47300.1"/>
    </source>
</evidence>
<feature type="region of interest" description="Disordered" evidence="1">
    <location>
        <begin position="164"/>
        <end position="266"/>
    </location>
</feature>
<dbReference type="Proteomes" id="UP001151760">
    <property type="component" value="Unassembled WGS sequence"/>
</dbReference>
<feature type="compositionally biased region" description="Polar residues" evidence="1">
    <location>
        <begin position="436"/>
        <end position="447"/>
    </location>
</feature>
<evidence type="ECO:0008006" key="4">
    <source>
        <dbReference type="Google" id="ProtNLM"/>
    </source>
</evidence>
<organism evidence="2 3">
    <name type="scientific">Tanacetum coccineum</name>
    <dbReference type="NCBI Taxonomy" id="301880"/>
    <lineage>
        <taxon>Eukaryota</taxon>
        <taxon>Viridiplantae</taxon>
        <taxon>Streptophyta</taxon>
        <taxon>Embryophyta</taxon>
        <taxon>Tracheophyta</taxon>
        <taxon>Spermatophyta</taxon>
        <taxon>Magnoliopsida</taxon>
        <taxon>eudicotyledons</taxon>
        <taxon>Gunneridae</taxon>
        <taxon>Pentapetalae</taxon>
        <taxon>asterids</taxon>
        <taxon>campanulids</taxon>
        <taxon>Asterales</taxon>
        <taxon>Asteraceae</taxon>
        <taxon>Asteroideae</taxon>
        <taxon>Anthemideae</taxon>
        <taxon>Anthemidinae</taxon>
        <taxon>Tanacetum</taxon>
    </lineage>
</organism>
<reference evidence="2" key="1">
    <citation type="journal article" date="2022" name="Int. J. Mol. Sci.">
        <title>Draft Genome of Tanacetum Coccineum: Genomic Comparison of Closely Related Tanacetum-Family Plants.</title>
        <authorList>
            <person name="Yamashiro T."/>
            <person name="Shiraishi A."/>
            <person name="Nakayama K."/>
            <person name="Satake H."/>
        </authorList>
    </citation>
    <scope>NUCLEOTIDE SEQUENCE</scope>
</reference>
<feature type="compositionally biased region" description="Basic and acidic residues" evidence="1">
    <location>
        <begin position="91"/>
        <end position="106"/>
    </location>
</feature>